<proteinExistence type="inferred from homology"/>
<evidence type="ECO:0000256" key="2">
    <source>
        <dbReference type="ARBA" id="ARBA00009666"/>
    </source>
</evidence>
<sequence length="608" mass="67042">MGFFTATSPFDADVEKATDENNTVENWSQIMEICDSVGNSKQKAKECLKSIVKRLNAQDPHIVMQAITLLDACSSNCGKNFNLEIASRDFEAELKKLLSHPQQKLVDKTKILLKKWSEGDFKTDAQLNLIPSLYNKLKSEGHDFSGLTETPKHACPTGSSAVIHKEEQDLAKAIELSLKENKQNSSSSSHGSPASSKTTSLYPSVSSSLSTSGPPERRKVRALYDFEAAEDNELSFAAGDIIHILDDSDPNWWTGARGKMNGLFPASFVTADLSVEPEHMIKLEQGTKKSVQFAEEVEVKTLKREPEVIEVEIDESKIDRLLHLLHEADPQSDTSDPPELLDLEEQVTAMGPLIDAALEKVDRRHAQLTQLSSDLVDALNLYHQLMREPVATSTYNTLPKMPPHMSMYQYPNQPPHMYNGMPPPSPQQQHQSSFNPASGMPPGPYNTNMSGLPPNPNDYMGHHNMQSMTIPQQYHLPPPGSHQHPPPSGHHPSGLSQAHVAVHPSGHQVPVHPQGPLPGHQQQQQQTSLSNQNHPTNSHPQGMGQQIPHGPIPLTSQPQEQTSLSYQPQGFPPQGVQIPVQYVPLGTQGPQSINQQPQYAPPNGQHMM</sequence>
<dbReference type="GO" id="GO:0043130">
    <property type="term" value="F:ubiquitin binding"/>
    <property type="evidence" value="ECO:0007669"/>
    <property type="project" value="InterPro"/>
</dbReference>
<dbReference type="SUPFAM" id="SSF50044">
    <property type="entry name" value="SH3-domain"/>
    <property type="match status" value="1"/>
</dbReference>
<dbReference type="Pfam" id="PF00018">
    <property type="entry name" value="SH3_1"/>
    <property type="match status" value="1"/>
</dbReference>
<dbReference type="AlphaFoldDB" id="A0AA39FBE7"/>
<dbReference type="CDD" id="cd03568">
    <property type="entry name" value="VHS_STAM"/>
    <property type="match status" value="1"/>
</dbReference>
<dbReference type="PANTHER" id="PTHR45929">
    <property type="entry name" value="JAK PATHWAY SIGNAL TRANSDUCTION ADAPTOR MOLECULE"/>
    <property type="match status" value="1"/>
</dbReference>
<name>A0AA39FBE7_9HYME</name>
<dbReference type="GO" id="GO:0043328">
    <property type="term" value="P:protein transport to vacuole involved in ubiquitin-dependent protein catabolic process via the multivesicular body sorting pathway"/>
    <property type="evidence" value="ECO:0007669"/>
    <property type="project" value="TreeGrafter"/>
</dbReference>
<feature type="compositionally biased region" description="Low complexity" evidence="8">
    <location>
        <begin position="185"/>
        <end position="212"/>
    </location>
</feature>
<feature type="domain" description="VHS" evidence="10">
    <location>
        <begin position="17"/>
        <end position="145"/>
    </location>
</feature>
<dbReference type="SMART" id="SM00288">
    <property type="entry name" value="VHS"/>
    <property type="match status" value="1"/>
</dbReference>
<comment type="caution">
    <text evidence="11">The sequence shown here is derived from an EMBL/GenBank/DDBJ whole genome shotgun (WGS) entry which is preliminary data.</text>
</comment>
<feature type="region of interest" description="Disordered" evidence="8">
    <location>
        <begin position="409"/>
        <end position="608"/>
    </location>
</feature>
<dbReference type="InterPro" id="IPR008942">
    <property type="entry name" value="ENTH_VHS"/>
</dbReference>
<protein>
    <recommendedName>
        <fullName evidence="13">Signal transducing adapter molecule 1</fullName>
    </recommendedName>
</protein>
<dbReference type="Pfam" id="PF00790">
    <property type="entry name" value="VHS"/>
    <property type="match status" value="1"/>
</dbReference>
<dbReference type="InterPro" id="IPR050670">
    <property type="entry name" value="STAM"/>
</dbReference>
<evidence type="ECO:0000259" key="9">
    <source>
        <dbReference type="PROSITE" id="PS50002"/>
    </source>
</evidence>
<evidence type="ECO:0000256" key="4">
    <source>
        <dbReference type="ARBA" id="ARBA00022448"/>
    </source>
</evidence>
<keyword evidence="5" id="KW-0967">Endosome</keyword>
<keyword evidence="6" id="KW-0653">Protein transport</keyword>
<gene>
    <name evidence="11" type="ORF">PV328_004739</name>
</gene>
<dbReference type="PROSITE" id="PS50330">
    <property type="entry name" value="UIM"/>
    <property type="match status" value="1"/>
</dbReference>
<feature type="compositionally biased region" description="Polar residues" evidence="8">
    <location>
        <begin position="588"/>
        <end position="598"/>
    </location>
</feature>
<dbReference type="Proteomes" id="UP001168990">
    <property type="component" value="Unassembled WGS sequence"/>
</dbReference>
<evidence type="ECO:0000256" key="3">
    <source>
        <dbReference type="ARBA" id="ARBA00022443"/>
    </source>
</evidence>
<dbReference type="PROSITE" id="PS50179">
    <property type="entry name" value="VHS"/>
    <property type="match status" value="1"/>
</dbReference>
<evidence type="ECO:0000259" key="10">
    <source>
        <dbReference type="PROSITE" id="PS50179"/>
    </source>
</evidence>
<dbReference type="Gene3D" id="1.20.5.1940">
    <property type="match status" value="1"/>
</dbReference>
<evidence type="ECO:0000256" key="6">
    <source>
        <dbReference type="ARBA" id="ARBA00022927"/>
    </source>
</evidence>
<keyword evidence="4" id="KW-0813">Transport</keyword>
<dbReference type="InterPro" id="IPR036028">
    <property type="entry name" value="SH3-like_dom_sf"/>
</dbReference>
<evidence type="ECO:0000313" key="12">
    <source>
        <dbReference type="Proteomes" id="UP001168990"/>
    </source>
</evidence>
<evidence type="ECO:0000256" key="5">
    <source>
        <dbReference type="ARBA" id="ARBA00022753"/>
    </source>
</evidence>
<feature type="compositionally biased region" description="Low complexity" evidence="8">
    <location>
        <begin position="507"/>
        <end position="534"/>
    </location>
</feature>
<comment type="subcellular location">
    <subcellularLocation>
        <location evidence="1">Endosome</location>
    </subcellularLocation>
</comment>
<dbReference type="EMBL" id="JAQQBS010001422">
    <property type="protein sequence ID" value="KAK0166306.1"/>
    <property type="molecule type" value="Genomic_DNA"/>
</dbReference>
<dbReference type="PROSITE" id="PS50002">
    <property type="entry name" value="SH3"/>
    <property type="match status" value="1"/>
</dbReference>
<keyword evidence="12" id="KW-1185">Reference proteome</keyword>
<comment type="similarity">
    <text evidence="2">Belongs to the STAM family.</text>
</comment>
<dbReference type="SMART" id="SM00726">
    <property type="entry name" value="UIM"/>
    <property type="match status" value="1"/>
</dbReference>
<feature type="compositionally biased region" description="Polar residues" evidence="8">
    <location>
        <begin position="535"/>
        <end position="544"/>
    </location>
</feature>
<dbReference type="SMART" id="SM00326">
    <property type="entry name" value="SH3"/>
    <property type="match status" value="1"/>
</dbReference>
<dbReference type="InterPro" id="IPR002014">
    <property type="entry name" value="VHS_dom"/>
</dbReference>
<dbReference type="Gene3D" id="2.30.30.40">
    <property type="entry name" value="SH3 Domains"/>
    <property type="match status" value="1"/>
</dbReference>
<feature type="region of interest" description="Disordered" evidence="8">
    <location>
        <begin position="180"/>
        <end position="215"/>
    </location>
</feature>
<reference evidence="11" key="2">
    <citation type="submission" date="2023-03" db="EMBL/GenBank/DDBJ databases">
        <authorList>
            <person name="Inwood S.N."/>
            <person name="Skelly J.G."/>
            <person name="Guhlin J."/>
            <person name="Harrop T.W.R."/>
            <person name="Goldson S.G."/>
            <person name="Dearden P.K."/>
        </authorList>
    </citation>
    <scope>NUCLEOTIDE SEQUENCE</scope>
    <source>
        <strain evidence="11">Irish</strain>
        <tissue evidence="11">Whole body</tissue>
    </source>
</reference>
<dbReference type="Pfam" id="PF02809">
    <property type="entry name" value="UIM"/>
    <property type="match status" value="1"/>
</dbReference>
<dbReference type="FunFam" id="1.25.40.90:FF:000009">
    <property type="entry name" value="Putative signal transducing adapter molecule 1"/>
    <property type="match status" value="1"/>
</dbReference>
<evidence type="ECO:0000313" key="11">
    <source>
        <dbReference type="EMBL" id="KAK0166306.1"/>
    </source>
</evidence>
<evidence type="ECO:0000256" key="7">
    <source>
        <dbReference type="PROSITE-ProRule" id="PRU00192"/>
    </source>
</evidence>
<feature type="compositionally biased region" description="Pro residues" evidence="8">
    <location>
        <begin position="476"/>
        <end position="489"/>
    </location>
</feature>
<reference evidence="11" key="1">
    <citation type="journal article" date="2023" name="bioRxiv">
        <title>Scaffold-level genome assemblies of two parasitoid biocontrol wasps reveal the parthenogenesis mechanism and an associated novel virus.</title>
        <authorList>
            <person name="Inwood S."/>
            <person name="Skelly J."/>
            <person name="Guhlin J."/>
            <person name="Harrop T."/>
            <person name="Goldson S."/>
            <person name="Dearden P."/>
        </authorList>
    </citation>
    <scope>NUCLEOTIDE SEQUENCE</scope>
    <source>
        <strain evidence="11">Irish</strain>
        <tissue evidence="11">Whole body</tissue>
    </source>
</reference>
<dbReference type="PANTHER" id="PTHR45929:SF3">
    <property type="entry name" value="JAK PATHWAY SIGNAL TRANSDUCTION ADAPTOR MOLECULE"/>
    <property type="match status" value="1"/>
</dbReference>
<dbReference type="InterPro" id="IPR001452">
    <property type="entry name" value="SH3_domain"/>
</dbReference>
<dbReference type="SUPFAM" id="SSF48464">
    <property type="entry name" value="ENTH/VHS domain"/>
    <property type="match status" value="1"/>
</dbReference>
<dbReference type="GO" id="GO:0035091">
    <property type="term" value="F:phosphatidylinositol binding"/>
    <property type="evidence" value="ECO:0007669"/>
    <property type="project" value="InterPro"/>
</dbReference>
<dbReference type="Gene3D" id="1.25.40.90">
    <property type="match status" value="1"/>
</dbReference>
<evidence type="ECO:0000256" key="8">
    <source>
        <dbReference type="SAM" id="MobiDB-lite"/>
    </source>
</evidence>
<feature type="compositionally biased region" description="Polar residues" evidence="8">
    <location>
        <begin position="554"/>
        <end position="568"/>
    </location>
</feature>
<feature type="domain" description="SH3" evidence="9">
    <location>
        <begin position="215"/>
        <end position="274"/>
    </location>
</feature>
<evidence type="ECO:0000256" key="1">
    <source>
        <dbReference type="ARBA" id="ARBA00004177"/>
    </source>
</evidence>
<dbReference type="InterPro" id="IPR003903">
    <property type="entry name" value="UIM_dom"/>
</dbReference>
<dbReference type="PRINTS" id="PR00452">
    <property type="entry name" value="SH3DOMAIN"/>
</dbReference>
<accession>A0AA39FBE7</accession>
<keyword evidence="3 7" id="KW-0728">SH3 domain</keyword>
<evidence type="ECO:0008006" key="13">
    <source>
        <dbReference type="Google" id="ProtNLM"/>
    </source>
</evidence>
<organism evidence="11 12">
    <name type="scientific">Microctonus aethiopoides</name>
    <dbReference type="NCBI Taxonomy" id="144406"/>
    <lineage>
        <taxon>Eukaryota</taxon>
        <taxon>Metazoa</taxon>
        <taxon>Ecdysozoa</taxon>
        <taxon>Arthropoda</taxon>
        <taxon>Hexapoda</taxon>
        <taxon>Insecta</taxon>
        <taxon>Pterygota</taxon>
        <taxon>Neoptera</taxon>
        <taxon>Endopterygota</taxon>
        <taxon>Hymenoptera</taxon>
        <taxon>Apocrita</taxon>
        <taxon>Ichneumonoidea</taxon>
        <taxon>Braconidae</taxon>
        <taxon>Euphorinae</taxon>
        <taxon>Microctonus</taxon>
    </lineage>
</organism>
<dbReference type="GO" id="GO:0033565">
    <property type="term" value="C:ESCRT-0 complex"/>
    <property type="evidence" value="ECO:0007669"/>
    <property type="project" value="TreeGrafter"/>
</dbReference>
<dbReference type="CDD" id="cd21388">
    <property type="entry name" value="GAT_STAM"/>
    <property type="match status" value="1"/>
</dbReference>